<accession>I3E1M0</accession>
<evidence type="ECO:0000313" key="1">
    <source>
        <dbReference type="EMBL" id="EIJ80391.1"/>
    </source>
</evidence>
<reference evidence="1 2" key="1">
    <citation type="journal article" date="2012" name="Appl. Environ. Microbiol.">
        <title>Genome Sequence of Thermotolerant Bacillus methanolicus: Features and Regulation Related to Methylotrophy and Production of L-Lysine and L-Glutamate from Methanol.</title>
        <authorList>
            <person name="Heggeset T.M."/>
            <person name="Krog A."/>
            <person name="Balzer S."/>
            <person name="Wentzel A."/>
            <person name="Ellingsen T.E."/>
            <person name="Brautaset T."/>
        </authorList>
    </citation>
    <scope>NUCLEOTIDE SEQUENCE [LARGE SCALE GENOMIC DNA]</scope>
    <source>
        <strain evidence="1 2">PB1</strain>
    </source>
</reference>
<name>I3E1M0_BACMT</name>
<evidence type="ECO:0000313" key="2">
    <source>
        <dbReference type="Proteomes" id="UP000010523"/>
    </source>
</evidence>
<dbReference type="PATRIC" id="fig|997296.3.peg.1812"/>
<comment type="caution">
    <text evidence="1">The sequence shown here is derived from an EMBL/GenBank/DDBJ whole genome shotgun (WGS) entry which is preliminary data.</text>
</comment>
<proteinExistence type="predicted"/>
<gene>
    <name evidence="1" type="ORF">PB1_08527</name>
</gene>
<dbReference type="eggNOG" id="ENOG5030DC5">
    <property type="taxonomic scope" value="Bacteria"/>
</dbReference>
<dbReference type="EMBL" id="AFEU01000002">
    <property type="protein sequence ID" value="EIJ80391.1"/>
    <property type="molecule type" value="Genomic_DNA"/>
</dbReference>
<dbReference type="RefSeq" id="WP_003351840.1">
    <property type="nucleotide sequence ID" value="NZ_AFEU01000002.1"/>
</dbReference>
<dbReference type="OrthoDB" id="2938279at2"/>
<organism evidence="1 2">
    <name type="scientific">Bacillus methanolicus PB1</name>
    <dbReference type="NCBI Taxonomy" id="997296"/>
    <lineage>
        <taxon>Bacteria</taxon>
        <taxon>Bacillati</taxon>
        <taxon>Bacillota</taxon>
        <taxon>Bacilli</taxon>
        <taxon>Bacillales</taxon>
        <taxon>Bacillaceae</taxon>
        <taxon>Bacillus</taxon>
    </lineage>
</organism>
<keyword evidence="2" id="KW-1185">Reference proteome</keyword>
<sequence length="75" mass="9122">MTVLFGSVEFFEREMLEYAKKEHFTKNSIMTKYLSLKHELLYDFICDEKLRIQCLKNLSIAFQKLLDQDYEYQIV</sequence>
<protein>
    <submittedName>
        <fullName evidence="1">Uncharacterized protein</fullName>
    </submittedName>
</protein>
<dbReference type="Proteomes" id="UP000010523">
    <property type="component" value="Unassembled WGS sequence"/>
</dbReference>
<dbReference type="AlphaFoldDB" id="I3E1M0"/>